<evidence type="ECO:0000259" key="1">
    <source>
        <dbReference type="PROSITE" id="PS50206"/>
    </source>
</evidence>
<accession>A0A1Q9DVK1</accession>
<dbReference type="AlphaFoldDB" id="A0A1Q9DVK1"/>
<dbReference type="InterPro" id="IPR001763">
    <property type="entry name" value="Rhodanese-like_dom"/>
</dbReference>
<dbReference type="PROSITE" id="PS50206">
    <property type="entry name" value="RHODANESE_3"/>
    <property type="match status" value="1"/>
</dbReference>
<proteinExistence type="predicted"/>
<feature type="domain" description="Rhodanese" evidence="1">
    <location>
        <begin position="103"/>
        <end position="128"/>
    </location>
</feature>
<dbReference type="Proteomes" id="UP000186817">
    <property type="component" value="Unassembled WGS sequence"/>
</dbReference>
<reference evidence="2 3" key="1">
    <citation type="submission" date="2016-02" db="EMBL/GenBank/DDBJ databases">
        <title>Genome analysis of coral dinoflagellate symbionts highlights evolutionary adaptations to a symbiotic lifestyle.</title>
        <authorList>
            <person name="Aranda M."/>
            <person name="Li Y."/>
            <person name="Liew Y.J."/>
            <person name="Baumgarten S."/>
            <person name="Simakov O."/>
            <person name="Wilson M."/>
            <person name="Piel J."/>
            <person name="Ashoor H."/>
            <person name="Bougouffa S."/>
            <person name="Bajic V.B."/>
            <person name="Ryu T."/>
            <person name="Ravasi T."/>
            <person name="Bayer T."/>
            <person name="Micklem G."/>
            <person name="Kim H."/>
            <person name="Bhak J."/>
            <person name="Lajeunesse T.C."/>
            <person name="Voolstra C.R."/>
        </authorList>
    </citation>
    <scope>NUCLEOTIDE SEQUENCE [LARGE SCALE GENOMIC DNA]</scope>
    <source>
        <strain evidence="2 3">CCMP2467</strain>
    </source>
</reference>
<keyword evidence="3" id="KW-1185">Reference proteome</keyword>
<protein>
    <recommendedName>
        <fullName evidence="1">Rhodanese domain-containing protein</fullName>
    </recommendedName>
</protein>
<gene>
    <name evidence="2" type="ORF">AK812_SmicGene18275</name>
</gene>
<comment type="caution">
    <text evidence="2">The sequence shown here is derived from an EMBL/GenBank/DDBJ whole genome shotgun (WGS) entry which is preliminary data.</text>
</comment>
<evidence type="ECO:0000313" key="3">
    <source>
        <dbReference type="Proteomes" id="UP000186817"/>
    </source>
</evidence>
<organism evidence="2 3">
    <name type="scientific">Symbiodinium microadriaticum</name>
    <name type="common">Dinoflagellate</name>
    <name type="synonym">Zooxanthella microadriatica</name>
    <dbReference type="NCBI Taxonomy" id="2951"/>
    <lineage>
        <taxon>Eukaryota</taxon>
        <taxon>Sar</taxon>
        <taxon>Alveolata</taxon>
        <taxon>Dinophyceae</taxon>
        <taxon>Suessiales</taxon>
        <taxon>Symbiodiniaceae</taxon>
        <taxon>Symbiodinium</taxon>
    </lineage>
</organism>
<evidence type="ECO:0000313" key="2">
    <source>
        <dbReference type="EMBL" id="OLP99194.1"/>
    </source>
</evidence>
<dbReference type="EMBL" id="LSRX01000371">
    <property type="protein sequence ID" value="OLP99194.1"/>
    <property type="molecule type" value="Genomic_DNA"/>
</dbReference>
<sequence length="380" mass="41923">MGKLTSPLPSWFDSLCWKIADAQPQTGASKATQSERGYLQTYQGEGVMMQANAGSAIDERPARRLPRLGARPFTRRVVYKQPMDALGQVGCANWYREQAPSSQLGPRRVAVLEGGFRGWERDRLPAESLSRHEVEDAVLLQVVYKQPMDALGQAKADSYALCMGRRVAGLILLWAHGSSGCASCRDHVGEAVPALDQGSIVVELTVHKLLEAGLPASQNWATSVCWQCVDDAEKRCFEQQDKLQAPSAQPYKAAEYGSEISRNCGRLSFWEALPPGHLDLCRTSPKLGARVLRFLKAAWLRAEPPRPEPAMWRREKLSGGAPHRRSAAFDQAAAAWCRVLDALEQARGTDPQLVPVLRSGDHLMLAFHPCLEGCERQSLQ</sequence>
<dbReference type="OrthoDB" id="420434at2759"/>
<name>A0A1Q9DVK1_SYMMI</name>